<dbReference type="Gene3D" id="1.20.58.1610">
    <property type="entry name" value="NADH:ubiquinone/plastoquinone oxidoreductase, chain 3"/>
    <property type="match status" value="1"/>
</dbReference>
<evidence type="ECO:0000256" key="1">
    <source>
        <dbReference type="ARBA" id="ARBA00004370"/>
    </source>
</evidence>
<dbReference type="AlphaFoldDB" id="B2KDT9"/>
<dbReference type="STRING" id="445932.Emin_1133"/>
<evidence type="ECO:0000313" key="10">
    <source>
        <dbReference type="Proteomes" id="UP000001029"/>
    </source>
</evidence>
<comment type="subcellular location">
    <subcellularLocation>
        <location evidence="7">Cell membrane</location>
        <topology evidence="7">Multi-pass membrane protein</topology>
    </subcellularLocation>
    <subcellularLocation>
        <location evidence="1">Membrane</location>
    </subcellularLocation>
</comment>
<comment type="catalytic activity">
    <reaction evidence="7">
        <text>a quinone + NADH + 5 H(+)(in) = a quinol + NAD(+) + 4 H(+)(out)</text>
        <dbReference type="Rhea" id="RHEA:57888"/>
        <dbReference type="ChEBI" id="CHEBI:15378"/>
        <dbReference type="ChEBI" id="CHEBI:24646"/>
        <dbReference type="ChEBI" id="CHEBI:57540"/>
        <dbReference type="ChEBI" id="CHEBI:57945"/>
        <dbReference type="ChEBI" id="CHEBI:132124"/>
    </reaction>
</comment>
<dbReference type="RefSeq" id="WP_012415300.1">
    <property type="nucleotide sequence ID" value="NC_010644.1"/>
</dbReference>
<dbReference type="HOGENOM" id="CLU_2131073_0_0_0"/>
<evidence type="ECO:0000256" key="3">
    <source>
        <dbReference type="ARBA" id="ARBA00022448"/>
    </source>
</evidence>
<dbReference type="GO" id="GO:0005886">
    <property type="term" value="C:plasma membrane"/>
    <property type="evidence" value="ECO:0007669"/>
    <property type="project" value="UniProtKB-SubCell"/>
</dbReference>
<evidence type="ECO:0000313" key="9">
    <source>
        <dbReference type="EMBL" id="ACC98685.1"/>
    </source>
</evidence>
<keyword evidence="10" id="KW-1185">Reference proteome</keyword>
<dbReference type="KEGG" id="emi:Emin_1133"/>
<keyword evidence="7" id="KW-0520">NAD</keyword>
<comment type="function">
    <text evidence="7">NDH-1 shuttles electrons from NADH, via FMN and iron-sulfur (Fe-S) centers, to quinones in the respiratory chain.</text>
</comment>
<dbReference type="GO" id="GO:0048038">
    <property type="term" value="F:quinone binding"/>
    <property type="evidence" value="ECO:0007669"/>
    <property type="project" value="UniProtKB-KW"/>
</dbReference>
<name>B2KDT9_ELUMP</name>
<feature type="transmembrane region" description="Helical" evidence="8">
    <location>
        <begin position="62"/>
        <end position="83"/>
    </location>
</feature>
<comment type="similarity">
    <text evidence="2 7">Belongs to the complex I subunit 3 family.</text>
</comment>
<keyword evidence="3" id="KW-0813">Transport</keyword>
<evidence type="ECO:0000256" key="5">
    <source>
        <dbReference type="ARBA" id="ARBA00022989"/>
    </source>
</evidence>
<feature type="transmembrane region" description="Helical" evidence="8">
    <location>
        <begin position="89"/>
        <end position="111"/>
    </location>
</feature>
<dbReference type="EC" id="7.1.1.-" evidence="7"/>
<dbReference type="GO" id="GO:0008137">
    <property type="term" value="F:NADH dehydrogenase (ubiquinone) activity"/>
    <property type="evidence" value="ECO:0007669"/>
    <property type="project" value="InterPro"/>
</dbReference>
<evidence type="ECO:0000256" key="8">
    <source>
        <dbReference type="SAM" id="Phobius"/>
    </source>
</evidence>
<reference evidence="9 10" key="1">
    <citation type="journal article" date="2009" name="Appl. Environ. Microbiol.">
        <title>Genomic analysis of 'Elusimicrobium minutum,' the first cultivated representative of the phylum 'Elusimicrobia' (formerly termite group 1).</title>
        <authorList>
            <person name="Herlemann D.P.R."/>
            <person name="Geissinger O."/>
            <person name="Ikeda-Ohtsubo W."/>
            <person name="Kunin V."/>
            <person name="Sun H."/>
            <person name="Lapidus A."/>
            <person name="Hugenholtz P."/>
            <person name="Brune A."/>
        </authorList>
    </citation>
    <scope>NUCLEOTIDE SEQUENCE [LARGE SCALE GENOMIC DNA]</scope>
    <source>
        <strain evidence="9 10">Pei191</strain>
    </source>
</reference>
<evidence type="ECO:0000256" key="6">
    <source>
        <dbReference type="ARBA" id="ARBA00023136"/>
    </source>
</evidence>
<keyword evidence="5 8" id="KW-1133">Transmembrane helix</keyword>
<gene>
    <name evidence="9" type="ordered locus">Emin_1133</name>
</gene>
<evidence type="ECO:0000256" key="2">
    <source>
        <dbReference type="ARBA" id="ARBA00008472"/>
    </source>
</evidence>
<keyword evidence="4 7" id="KW-0812">Transmembrane</keyword>
<accession>B2KDT9</accession>
<feature type="transmembrane region" description="Helical" evidence="8">
    <location>
        <begin position="6"/>
        <end position="23"/>
    </location>
</feature>
<dbReference type="EMBL" id="CP001055">
    <property type="protein sequence ID" value="ACC98685.1"/>
    <property type="molecule type" value="Genomic_DNA"/>
</dbReference>
<dbReference type="OrthoDB" id="9926829at2"/>
<dbReference type="Pfam" id="PF00507">
    <property type="entry name" value="Oxidored_q4"/>
    <property type="match status" value="1"/>
</dbReference>
<evidence type="ECO:0000256" key="4">
    <source>
        <dbReference type="ARBA" id="ARBA00022692"/>
    </source>
</evidence>
<dbReference type="InterPro" id="IPR038430">
    <property type="entry name" value="NDAH_ubi_oxred_su3_sf"/>
</dbReference>
<keyword evidence="7" id="KW-0874">Quinone</keyword>
<protein>
    <recommendedName>
        <fullName evidence="7">NADH-quinone oxidoreductase subunit</fullName>
        <ecNumber evidence="7">7.1.1.-</ecNumber>
    </recommendedName>
</protein>
<sequence>MAEILLYPPIVFLTVFLLVWLFSKLTANFAPKANNKPEGKLAPYACGEEYTGKKVNPDYNSFFPFAIFFTVLHVSGLIIATLAAASVSWVTAGFAIIYIVSVLTVVAVLYAK</sequence>
<organism evidence="9 10">
    <name type="scientific">Elusimicrobium minutum (strain Pei191)</name>
    <dbReference type="NCBI Taxonomy" id="445932"/>
    <lineage>
        <taxon>Bacteria</taxon>
        <taxon>Pseudomonadati</taxon>
        <taxon>Elusimicrobiota</taxon>
        <taxon>Elusimicrobia</taxon>
        <taxon>Elusimicrobiales</taxon>
        <taxon>Elusimicrobiaceae</taxon>
        <taxon>Elusimicrobium</taxon>
    </lineage>
</organism>
<dbReference type="Proteomes" id="UP000001029">
    <property type="component" value="Chromosome"/>
</dbReference>
<evidence type="ECO:0000256" key="7">
    <source>
        <dbReference type="RuleBase" id="RU003639"/>
    </source>
</evidence>
<keyword evidence="6 8" id="KW-0472">Membrane</keyword>
<proteinExistence type="inferred from homology"/>
<dbReference type="InterPro" id="IPR000440">
    <property type="entry name" value="NADH_UbQ/plastoQ_OxRdtase_su3"/>
</dbReference>